<dbReference type="NCBIfam" id="TIGR00916">
    <property type="entry name" value="2A0604s01"/>
    <property type="match status" value="1"/>
</dbReference>
<dbReference type="InterPro" id="IPR048634">
    <property type="entry name" value="SecD_SecF_C"/>
</dbReference>
<feature type="transmembrane region" description="Helical" evidence="9">
    <location>
        <begin position="269"/>
        <end position="291"/>
    </location>
</feature>
<dbReference type="GO" id="GO:0015450">
    <property type="term" value="F:protein-transporting ATPase activity"/>
    <property type="evidence" value="ECO:0007669"/>
    <property type="project" value="InterPro"/>
</dbReference>
<name>A0A7L9RU14_9PROT</name>
<dbReference type="SUPFAM" id="SSF82866">
    <property type="entry name" value="Multidrug efflux transporter AcrB transmembrane domain"/>
    <property type="match status" value="1"/>
</dbReference>
<dbReference type="InterPro" id="IPR022646">
    <property type="entry name" value="SecD/SecF_CS"/>
</dbReference>
<dbReference type="PANTHER" id="PTHR30081">
    <property type="entry name" value="PROTEIN-EXPORT MEMBRANE PROTEIN SEC"/>
    <property type="match status" value="1"/>
</dbReference>
<comment type="function">
    <text evidence="9">Part of the Sec protein translocase complex. Interacts with the SecYEG preprotein conducting channel. SecDF uses the proton motive force (PMF) to complete protein translocation after the ATP-dependent function of SecA.</text>
</comment>
<evidence type="ECO:0000256" key="7">
    <source>
        <dbReference type="ARBA" id="ARBA00023010"/>
    </source>
</evidence>
<dbReference type="GO" id="GO:0065002">
    <property type="term" value="P:intracellular protein transmembrane transport"/>
    <property type="evidence" value="ECO:0007669"/>
    <property type="project" value="UniProtKB-UniRule"/>
</dbReference>
<dbReference type="AlphaFoldDB" id="A0A7L9RU14"/>
<dbReference type="NCBIfam" id="TIGR00966">
    <property type="entry name" value="transloc_SecF"/>
    <property type="match status" value="1"/>
</dbReference>
<comment type="subunit">
    <text evidence="9">Forms a complex with SecD. Part of the essential Sec protein translocation apparatus which comprises SecA, SecYEG and auxiliary proteins SecDF-YajC and YidC.</text>
</comment>
<feature type="transmembrane region" description="Helical" evidence="9">
    <location>
        <begin position="134"/>
        <end position="154"/>
    </location>
</feature>
<dbReference type="PRINTS" id="PR01755">
    <property type="entry name" value="SECFTRNLCASE"/>
</dbReference>
<accession>A0A7L9RU14</accession>
<dbReference type="GO" id="GO:0006605">
    <property type="term" value="P:protein targeting"/>
    <property type="evidence" value="ECO:0007669"/>
    <property type="project" value="UniProtKB-UniRule"/>
</dbReference>
<comment type="subcellular location">
    <subcellularLocation>
        <location evidence="1 9">Cell membrane</location>
        <topology evidence="1 9">Multi-pass membrane protein</topology>
    </subcellularLocation>
</comment>
<keyword evidence="2 9" id="KW-0813">Transport</keyword>
<keyword evidence="5 9" id="KW-0653">Protein transport</keyword>
<sequence>MGLRLVPENINIDFIGKRFVFFGISTLVLIVALTVGLARGINWGIDFKGGFMINMRMSEGMTIHSLREKFTDLKLGDVSFKEVGKGNDVMVVVEKQPGDENAQMAALARIKETLGAGVEYRSIDTVGPKASEELLGNGVIAVALCLLAMLAYVAVRFQWRFGVCAIFSLVHDAFYVVAFYVFTNLEFNMPAILAILITIGYSINDTVVIYDRIRENLAKFKKMEIPELINRSMNETLSRTTITSGTTVLSILFLYLFGGEVIATYTLPIMIGIIVGTFSSICLSGPLLVYFDIRALPQDVDGFKPSVNEN</sequence>
<feature type="domain" description="Protein export membrane protein SecD/SecF C-terminal" evidence="10">
    <location>
        <begin position="113"/>
        <end position="291"/>
    </location>
</feature>
<proteinExistence type="inferred from homology"/>
<dbReference type="KEGG" id="pbal:CPBP_00824"/>
<evidence type="ECO:0000256" key="3">
    <source>
        <dbReference type="ARBA" id="ARBA00022475"/>
    </source>
</evidence>
<dbReference type="Gene3D" id="1.20.1640.10">
    <property type="entry name" value="Multidrug efflux transporter AcrB transmembrane domain"/>
    <property type="match status" value="1"/>
</dbReference>
<evidence type="ECO:0000313" key="12">
    <source>
        <dbReference type="Proteomes" id="UP000594001"/>
    </source>
</evidence>
<keyword evidence="7 9" id="KW-0811">Translocation</keyword>
<dbReference type="InterPro" id="IPR022813">
    <property type="entry name" value="SecD/SecF_arch_bac"/>
</dbReference>
<evidence type="ECO:0000259" key="10">
    <source>
        <dbReference type="Pfam" id="PF02355"/>
    </source>
</evidence>
<evidence type="ECO:0000256" key="2">
    <source>
        <dbReference type="ARBA" id="ARBA00022448"/>
    </source>
</evidence>
<evidence type="ECO:0000256" key="9">
    <source>
        <dbReference type="HAMAP-Rule" id="MF_01464"/>
    </source>
</evidence>
<keyword evidence="3 9" id="KW-1003">Cell membrane</keyword>
<keyword evidence="8 9" id="KW-0472">Membrane</keyword>
<dbReference type="EMBL" id="CP054719">
    <property type="protein sequence ID" value="QOL20046.1"/>
    <property type="molecule type" value="Genomic_DNA"/>
</dbReference>
<evidence type="ECO:0000256" key="4">
    <source>
        <dbReference type="ARBA" id="ARBA00022692"/>
    </source>
</evidence>
<keyword evidence="12" id="KW-1185">Reference proteome</keyword>
<dbReference type="InterPro" id="IPR055344">
    <property type="entry name" value="SecD_SecF_C_bact"/>
</dbReference>
<gene>
    <name evidence="9" type="primary">secF</name>
    <name evidence="11" type="ORF">CPBP_00824</name>
</gene>
<evidence type="ECO:0000313" key="11">
    <source>
        <dbReference type="EMBL" id="QOL20046.1"/>
    </source>
</evidence>
<organism evidence="11 12">
    <name type="scientific">Candidatus Bodocaedibacter vickermanii</name>
    <dbReference type="NCBI Taxonomy" id="2741701"/>
    <lineage>
        <taxon>Bacteria</taxon>
        <taxon>Pseudomonadati</taxon>
        <taxon>Pseudomonadota</taxon>
        <taxon>Alphaproteobacteria</taxon>
        <taxon>Holosporales</taxon>
        <taxon>Candidatus Paracaedibacteraceae</taxon>
        <taxon>Candidatus Bodocaedibacter</taxon>
    </lineage>
</organism>
<dbReference type="HAMAP" id="MF_01464_B">
    <property type="entry name" value="SecF_B"/>
    <property type="match status" value="1"/>
</dbReference>
<dbReference type="InterPro" id="IPR022645">
    <property type="entry name" value="SecD/SecF_bac"/>
</dbReference>
<dbReference type="Pfam" id="PF02355">
    <property type="entry name" value="SecD_SecF_C"/>
    <property type="match status" value="1"/>
</dbReference>
<feature type="transmembrane region" description="Helical" evidence="9">
    <location>
        <begin position="161"/>
        <end position="183"/>
    </location>
</feature>
<evidence type="ECO:0000256" key="1">
    <source>
        <dbReference type="ARBA" id="ARBA00004651"/>
    </source>
</evidence>
<feature type="transmembrane region" description="Helical" evidence="9">
    <location>
        <begin position="237"/>
        <end position="257"/>
    </location>
</feature>
<dbReference type="Pfam" id="PF07549">
    <property type="entry name" value="Sec_GG"/>
    <property type="match status" value="1"/>
</dbReference>
<evidence type="ECO:0000256" key="5">
    <source>
        <dbReference type="ARBA" id="ARBA00022927"/>
    </source>
</evidence>
<evidence type="ECO:0000256" key="6">
    <source>
        <dbReference type="ARBA" id="ARBA00022989"/>
    </source>
</evidence>
<dbReference type="Proteomes" id="UP000594001">
    <property type="component" value="Chromosome"/>
</dbReference>
<reference evidence="11 12" key="1">
    <citation type="submission" date="2020-06" db="EMBL/GenBank/DDBJ databases">
        <title>The endosymbiont of the kinetoplastid Bodo saltans is a Paracaedibacter-like alpha-proteobacterium possessing a putative toxin-antitoxin system.</title>
        <authorList>
            <person name="Midha S."/>
            <person name="Rigden D.J."/>
            <person name="Siozios S."/>
            <person name="Hurst G.D.D."/>
            <person name="Jackson A.P."/>
        </authorList>
    </citation>
    <scope>NUCLEOTIDE SEQUENCE [LARGE SCALE GENOMIC DNA]</scope>
    <source>
        <strain evidence="11">Lake Konstanz</strain>
    </source>
</reference>
<dbReference type="GO" id="GO:0043952">
    <property type="term" value="P:protein transport by the Sec complex"/>
    <property type="evidence" value="ECO:0007669"/>
    <property type="project" value="UniProtKB-UniRule"/>
</dbReference>
<dbReference type="PANTHER" id="PTHR30081:SF8">
    <property type="entry name" value="PROTEIN TRANSLOCASE SUBUNIT SECF"/>
    <property type="match status" value="1"/>
</dbReference>
<dbReference type="RefSeq" id="WP_350331600.1">
    <property type="nucleotide sequence ID" value="NZ_CP054719.1"/>
</dbReference>
<dbReference type="InterPro" id="IPR005665">
    <property type="entry name" value="SecF_bac"/>
</dbReference>
<comment type="similarity">
    <text evidence="9">Belongs to the SecD/SecF family. SecF subfamily.</text>
</comment>
<keyword evidence="4 9" id="KW-0812">Transmembrane</keyword>
<keyword evidence="6 9" id="KW-1133">Transmembrane helix</keyword>
<evidence type="ECO:0000256" key="8">
    <source>
        <dbReference type="ARBA" id="ARBA00023136"/>
    </source>
</evidence>
<feature type="transmembrane region" description="Helical" evidence="9">
    <location>
        <begin position="20"/>
        <end position="41"/>
    </location>
</feature>
<protein>
    <recommendedName>
        <fullName evidence="9">Protein-export membrane protein SecF</fullName>
    </recommendedName>
</protein>
<dbReference type="GO" id="GO:0005886">
    <property type="term" value="C:plasma membrane"/>
    <property type="evidence" value="ECO:0007669"/>
    <property type="project" value="UniProtKB-SubCell"/>
</dbReference>
<feature type="transmembrane region" description="Helical" evidence="9">
    <location>
        <begin position="189"/>
        <end position="213"/>
    </location>
</feature>